<gene>
    <name evidence="1" type="ORF">DPMN_031510</name>
</gene>
<dbReference type="Proteomes" id="UP000828390">
    <property type="component" value="Unassembled WGS sequence"/>
</dbReference>
<dbReference type="EMBL" id="JAIWYP010000002">
    <property type="protein sequence ID" value="KAH3868366.1"/>
    <property type="molecule type" value="Genomic_DNA"/>
</dbReference>
<sequence length="62" mass="7248">MRDTYPELSEATNVHVHMVMATLPYTDRKLEDVRKHTSEDPVLQILRQTVGLKSEKIVHRSF</sequence>
<dbReference type="AlphaFoldDB" id="A0A9D4RH61"/>
<organism evidence="1 2">
    <name type="scientific">Dreissena polymorpha</name>
    <name type="common">Zebra mussel</name>
    <name type="synonym">Mytilus polymorpha</name>
    <dbReference type="NCBI Taxonomy" id="45954"/>
    <lineage>
        <taxon>Eukaryota</taxon>
        <taxon>Metazoa</taxon>
        <taxon>Spiralia</taxon>
        <taxon>Lophotrochozoa</taxon>
        <taxon>Mollusca</taxon>
        <taxon>Bivalvia</taxon>
        <taxon>Autobranchia</taxon>
        <taxon>Heteroconchia</taxon>
        <taxon>Euheterodonta</taxon>
        <taxon>Imparidentia</taxon>
        <taxon>Neoheterodontei</taxon>
        <taxon>Myida</taxon>
        <taxon>Dreissenoidea</taxon>
        <taxon>Dreissenidae</taxon>
        <taxon>Dreissena</taxon>
    </lineage>
</organism>
<name>A0A9D4RH61_DREPO</name>
<protein>
    <submittedName>
        <fullName evidence="1">Uncharacterized protein</fullName>
    </submittedName>
</protein>
<evidence type="ECO:0000313" key="1">
    <source>
        <dbReference type="EMBL" id="KAH3868366.1"/>
    </source>
</evidence>
<evidence type="ECO:0000313" key="2">
    <source>
        <dbReference type="Proteomes" id="UP000828390"/>
    </source>
</evidence>
<comment type="caution">
    <text evidence="1">The sequence shown here is derived from an EMBL/GenBank/DDBJ whole genome shotgun (WGS) entry which is preliminary data.</text>
</comment>
<keyword evidence="2" id="KW-1185">Reference proteome</keyword>
<reference evidence="1" key="2">
    <citation type="submission" date="2020-11" db="EMBL/GenBank/DDBJ databases">
        <authorList>
            <person name="McCartney M.A."/>
            <person name="Auch B."/>
            <person name="Kono T."/>
            <person name="Mallez S."/>
            <person name="Becker A."/>
            <person name="Gohl D.M."/>
            <person name="Silverstein K.A.T."/>
            <person name="Koren S."/>
            <person name="Bechman K.B."/>
            <person name="Herman A."/>
            <person name="Abrahante J.E."/>
            <person name="Garbe J."/>
        </authorList>
    </citation>
    <scope>NUCLEOTIDE SEQUENCE</scope>
    <source>
        <strain evidence="1">Duluth1</strain>
        <tissue evidence="1">Whole animal</tissue>
    </source>
</reference>
<reference evidence="1" key="1">
    <citation type="journal article" date="2019" name="bioRxiv">
        <title>The Genome of the Zebra Mussel, Dreissena polymorpha: A Resource for Invasive Species Research.</title>
        <authorList>
            <person name="McCartney M.A."/>
            <person name="Auch B."/>
            <person name="Kono T."/>
            <person name="Mallez S."/>
            <person name="Zhang Y."/>
            <person name="Obille A."/>
            <person name="Becker A."/>
            <person name="Abrahante J.E."/>
            <person name="Garbe J."/>
            <person name="Badalamenti J.P."/>
            <person name="Herman A."/>
            <person name="Mangelson H."/>
            <person name="Liachko I."/>
            <person name="Sullivan S."/>
            <person name="Sone E.D."/>
            <person name="Koren S."/>
            <person name="Silverstein K.A.T."/>
            <person name="Beckman K.B."/>
            <person name="Gohl D.M."/>
        </authorList>
    </citation>
    <scope>NUCLEOTIDE SEQUENCE</scope>
    <source>
        <strain evidence="1">Duluth1</strain>
        <tissue evidence="1">Whole animal</tissue>
    </source>
</reference>
<accession>A0A9D4RH61</accession>
<proteinExistence type="predicted"/>